<dbReference type="SMART" id="SM00382">
    <property type="entry name" value="AAA"/>
    <property type="match status" value="1"/>
</dbReference>
<evidence type="ECO:0000259" key="9">
    <source>
        <dbReference type="PROSITE" id="PS50893"/>
    </source>
</evidence>
<dbReference type="PROSITE" id="PS00211">
    <property type="entry name" value="ABC_TRANSPORTER_1"/>
    <property type="match status" value="1"/>
</dbReference>
<gene>
    <name evidence="10" type="ORF">TVG0537100</name>
</gene>
<evidence type="ECO:0000256" key="2">
    <source>
        <dbReference type="ARBA" id="ARBA00022741"/>
    </source>
</evidence>
<dbReference type="EC" id="7.3.2.6" evidence="6"/>
<dbReference type="InterPro" id="IPR027417">
    <property type="entry name" value="P-loop_NTPase"/>
</dbReference>
<dbReference type="InterPro" id="IPR050093">
    <property type="entry name" value="ABC_SmlMolc_Importer"/>
</dbReference>
<dbReference type="SUPFAM" id="SSF52540">
    <property type="entry name" value="P-loop containing nucleoside triphosphate hydrolases"/>
    <property type="match status" value="1"/>
</dbReference>
<evidence type="ECO:0000313" key="11">
    <source>
        <dbReference type="Proteomes" id="UP000001017"/>
    </source>
</evidence>
<feature type="domain" description="ABC transporter" evidence="9">
    <location>
        <begin position="1"/>
        <end position="220"/>
    </location>
</feature>
<keyword evidence="2" id="KW-0547">Nucleotide-binding</keyword>
<dbReference type="eggNOG" id="arCOG00175">
    <property type="taxonomic scope" value="Archaea"/>
</dbReference>
<dbReference type="STRING" id="273116.gene:9381331"/>
<comment type="similarity">
    <text evidence="4">Belongs to the ABC transporter superfamily. Sulfate/tungstate importer (TC 3.A.1.6) family.</text>
</comment>
<accession>Q97BB1</accession>
<comment type="catalytic activity">
    <reaction evidence="8">
        <text>tungstate(in) + ATP + H2O = tungstate(out) + ADP + phosphate + H(+)</text>
        <dbReference type="Rhea" id="RHEA:35027"/>
        <dbReference type="ChEBI" id="CHEBI:15377"/>
        <dbReference type="ChEBI" id="CHEBI:15378"/>
        <dbReference type="ChEBI" id="CHEBI:30616"/>
        <dbReference type="ChEBI" id="CHEBI:43474"/>
        <dbReference type="ChEBI" id="CHEBI:46502"/>
        <dbReference type="ChEBI" id="CHEBI:456216"/>
        <dbReference type="EC" id="7.3.2.6"/>
    </reaction>
</comment>
<comment type="subunit">
    <text evidence="5">The complex is composed of two ATP-binding proteins (WtpC), two transmembrane proteins (WtpB) and a solute-binding protein (WtpA).</text>
</comment>
<dbReference type="PROSITE" id="PS50893">
    <property type="entry name" value="ABC_TRANSPORTER_2"/>
    <property type="match status" value="1"/>
</dbReference>
<name>Q97BB1_THEVO</name>
<keyword evidence="3 10" id="KW-0067">ATP-binding</keyword>
<dbReference type="AlphaFoldDB" id="Q97BB1"/>
<dbReference type="InterPro" id="IPR003593">
    <property type="entry name" value="AAA+_ATPase"/>
</dbReference>
<dbReference type="Gene3D" id="3.40.50.300">
    <property type="entry name" value="P-loop containing nucleotide triphosphate hydrolases"/>
    <property type="match status" value="1"/>
</dbReference>
<keyword evidence="1" id="KW-0813">Transport</keyword>
<dbReference type="PANTHER" id="PTHR42781:SF4">
    <property type="entry name" value="SPERMIDINE_PUTRESCINE IMPORT ATP-BINDING PROTEIN POTA"/>
    <property type="match status" value="1"/>
</dbReference>
<reference evidence="10 11" key="1">
    <citation type="journal article" date="1999" name="Proc. Jpn. Acad.">
        <title>Determination of the complete genomic DNA sequence of Thermoplasma volvanium GSS1.</title>
        <authorList>
            <person name="Kawashima T."/>
            <person name="Yamamoto Y."/>
            <person name="Aramaki H."/>
            <person name="Nunoshiba T."/>
            <person name="Kawamoto T."/>
            <person name="Watanabe K."/>
            <person name="Yamazaki M."/>
            <person name="Kanehori K."/>
            <person name="Amano N."/>
            <person name="Ohya Y."/>
            <person name="Makino K."/>
            <person name="Suzuki M."/>
        </authorList>
    </citation>
    <scope>NUCLEOTIDE SEQUENCE [LARGE SCALE GENOMIC DNA]</scope>
    <source>
        <strain evidence="11">ATCC 51530 / DSM 4299 / JCM 9571 / NBRC 15438 / GSS1</strain>
    </source>
</reference>
<dbReference type="PaxDb" id="273116-14324761"/>
<dbReference type="Pfam" id="PF00005">
    <property type="entry name" value="ABC_tran"/>
    <property type="match status" value="1"/>
</dbReference>
<dbReference type="HOGENOM" id="CLU_000604_1_22_2"/>
<proteinExistence type="inferred from homology"/>
<evidence type="ECO:0000256" key="3">
    <source>
        <dbReference type="ARBA" id="ARBA00022840"/>
    </source>
</evidence>
<dbReference type="InterPro" id="IPR003439">
    <property type="entry name" value="ABC_transporter-like_ATP-bd"/>
</dbReference>
<reference evidence="10 11" key="2">
    <citation type="journal article" date="2000" name="Proc. Natl. Acad. Sci. U.S.A.">
        <title>Archaeal adaptation to higher temperatures revealed by genomic sequence of Thermoplasma volcanium.</title>
        <authorList>
            <person name="Kawashima T."/>
            <person name="Amano N."/>
            <person name="Koike H."/>
            <person name="Makino S."/>
            <person name="Higuchi S."/>
            <person name="Kawashima-Ohya Y."/>
            <person name="Watanabe K."/>
            <person name="Yamazaki M."/>
            <person name="Kanehori K."/>
            <person name="Kawamoto T."/>
            <person name="Nunoshiba T."/>
            <person name="Yamamoto Y."/>
            <person name="Aramaki H."/>
            <person name="Makino K."/>
            <person name="Suzuki M."/>
        </authorList>
    </citation>
    <scope>NUCLEOTIDE SEQUENCE [LARGE SCALE GENOMIC DNA]</scope>
    <source>
        <strain evidence="11">ATCC 51530 / DSM 4299 / JCM 9571 / NBRC 15438 / GSS1</strain>
    </source>
</reference>
<evidence type="ECO:0000313" key="10">
    <source>
        <dbReference type="EMBL" id="BAB59688.1"/>
    </source>
</evidence>
<evidence type="ECO:0000256" key="1">
    <source>
        <dbReference type="ARBA" id="ARBA00022448"/>
    </source>
</evidence>
<evidence type="ECO:0000256" key="4">
    <source>
        <dbReference type="ARBA" id="ARBA00038307"/>
    </source>
</evidence>
<organism evidence="10 11">
    <name type="scientific">Thermoplasma volcanium (strain ATCC 51530 / DSM 4299 / JCM 9571 / NBRC 15438 / GSS1)</name>
    <dbReference type="NCBI Taxonomy" id="273116"/>
    <lineage>
        <taxon>Archaea</taxon>
        <taxon>Methanobacteriati</taxon>
        <taxon>Thermoplasmatota</taxon>
        <taxon>Thermoplasmata</taxon>
        <taxon>Thermoplasmatales</taxon>
        <taxon>Thermoplasmataceae</taxon>
        <taxon>Thermoplasma</taxon>
    </lineage>
</organism>
<keyword evidence="11" id="KW-1185">Reference proteome</keyword>
<dbReference type="GO" id="GO:0016887">
    <property type="term" value="F:ATP hydrolysis activity"/>
    <property type="evidence" value="ECO:0007669"/>
    <property type="project" value="InterPro"/>
</dbReference>
<evidence type="ECO:0000256" key="8">
    <source>
        <dbReference type="ARBA" id="ARBA00047936"/>
    </source>
</evidence>
<protein>
    <recommendedName>
        <fullName evidence="7">Molybdate/tungstate import ATP-binding protein WtpC</fullName>
        <ecNumber evidence="6">7.3.2.6</ecNumber>
    </recommendedName>
</protein>
<dbReference type="GO" id="GO:0005524">
    <property type="term" value="F:ATP binding"/>
    <property type="evidence" value="ECO:0007669"/>
    <property type="project" value="UniProtKB-KW"/>
</dbReference>
<dbReference type="EMBL" id="BA000011">
    <property type="protein sequence ID" value="BAB59688.1"/>
    <property type="molecule type" value="Genomic_DNA"/>
</dbReference>
<dbReference type="GO" id="GO:1901238">
    <property type="term" value="F:ABC-type tungstate transporter activity"/>
    <property type="evidence" value="ECO:0007669"/>
    <property type="project" value="UniProtKB-EC"/>
</dbReference>
<dbReference type="PhylomeDB" id="Q97BB1"/>
<evidence type="ECO:0000256" key="6">
    <source>
        <dbReference type="ARBA" id="ARBA00039025"/>
    </source>
</evidence>
<evidence type="ECO:0000256" key="5">
    <source>
        <dbReference type="ARBA" id="ARBA00038781"/>
    </source>
</evidence>
<dbReference type="PANTHER" id="PTHR42781">
    <property type="entry name" value="SPERMIDINE/PUTRESCINE IMPORT ATP-BINDING PROTEIN POTA"/>
    <property type="match status" value="1"/>
</dbReference>
<dbReference type="InterPro" id="IPR017871">
    <property type="entry name" value="ABC_transporter-like_CS"/>
</dbReference>
<sequence>MKVQIGKFQLSIKELSLSGRHNFIMGENGSGKSTFLKTIAGLIDPISGRIDIDGNDITNMPPWKRHIAYIPQNLLLFPQYKVMDNIAISIKYGQGDPEIFKEVVKVMHLEDLLERNIYQLSGGQQQRVAVARAIVSMPRILLMDEPFSMQDERSRMSLISNLLDLIDRYEIDYIYVTHNSRDLELGFDTLSIMYNGTIIESVRSIDDLQTYEGNSLIDYRDIIKIDDKYYKVGISSVIPAQDGYSSRCVKEGDYYLCVVDIDGDQYFVRSSFDAHSVRFDLSKARELSIASSLL</sequence>
<evidence type="ECO:0000256" key="7">
    <source>
        <dbReference type="ARBA" id="ARBA00041133"/>
    </source>
</evidence>
<dbReference type="Proteomes" id="UP000001017">
    <property type="component" value="Chromosome"/>
</dbReference>
<dbReference type="KEGG" id="tvo:TVG0537100"/>